<evidence type="ECO:0000313" key="1">
    <source>
        <dbReference type="EMBL" id="CAG8847012.1"/>
    </source>
</evidence>
<organism evidence="1 2">
    <name type="scientific">Racocetra persica</name>
    <dbReference type="NCBI Taxonomy" id="160502"/>
    <lineage>
        <taxon>Eukaryota</taxon>
        <taxon>Fungi</taxon>
        <taxon>Fungi incertae sedis</taxon>
        <taxon>Mucoromycota</taxon>
        <taxon>Glomeromycotina</taxon>
        <taxon>Glomeromycetes</taxon>
        <taxon>Diversisporales</taxon>
        <taxon>Gigasporaceae</taxon>
        <taxon>Racocetra</taxon>
    </lineage>
</organism>
<evidence type="ECO:0000313" key="2">
    <source>
        <dbReference type="Proteomes" id="UP000789920"/>
    </source>
</evidence>
<sequence length="48" mass="5560">VTGLASHSSKHAYPPLTNAKHRRIALQYKISDSMTQKRLFQQHGIRWT</sequence>
<name>A0ACA9SSV3_9GLOM</name>
<dbReference type="EMBL" id="CAJVQC010153920">
    <property type="protein sequence ID" value="CAG8847012.1"/>
    <property type="molecule type" value="Genomic_DNA"/>
</dbReference>
<feature type="non-terminal residue" evidence="1">
    <location>
        <position position="1"/>
    </location>
</feature>
<reference evidence="1" key="1">
    <citation type="submission" date="2021-06" db="EMBL/GenBank/DDBJ databases">
        <authorList>
            <person name="Kallberg Y."/>
            <person name="Tangrot J."/>
            <person name="Rosling A."/>
        </authorList>
    </citation>
    <scope>NUCLEOTIDE SEQUENCE</scope>
    <source>
        <strain evidence="1">MA461A</strain>
    </source>
</reference>
<feature type="non-terminal residue" evidence="1">
    <location>
        <position position="48"/>
    </location>
</feature>
<protein>
    <submittedName>
        <fullName evidence="1">13786_t:CDS:1</fullName>
    </submittedName>
</protein>
<dbReference type="Proteomes" id="UP000789920">
    <property type="component" value="Unassembled WGS sequence"/>
</dbReference>
<proteinExistence type="predicted"/>
<keyword evidence="2" id="KW-1185">Reference proteome</keyword>
<comment type="caution">
    <text evidence="1">The sequence shown here is derived from an EMBL/GenBank/DDBJ whole genome shotgun (WGS) entry which is preliminary data.</text>
</comment>
<gene>
    <name evidence="1" type="ORF">RPERSI_LOCUS34430</name>
</gene>
<accession>A0ACA9SSV3</accession>